<feature type="transmembrane region" description="Helical" evidence="2">
    <location>
        <begin position="625"/>
        <end position="648"/>
    </location>
</feature>
<proteinExistence type="predicted"/>
<organism evidence="3">
    <name type="scientific">Siphoviridae sp. ctBLh2</name>
    <dbReference type="NCBI Taxonomy" id="2827803"/>
    <lineage>
        <taxon>Viruses</taxon>
        <taxon>Duplodnaviria</taxon>
        <taxon>Heunggongvirae</taxon>
        <taxon>Uroviricota</taxon>
        <taxon>Caudoviricetes</taxon>
    </lineage>
</organism>
<feature type="compositionally biased region" description="Basic and acidic residues" evidence="1">
    <location>
        <begin position="57"/>
        <end position="72"/>
    </location>
</feature>
<feature type="region of interest" description="Disordered" evidence="1">
    <location>
        <begin position="35"/>
        <end position="112"/>
    </location>
</feature>
<accession>A0A8S5S3I0</accession>
<keyword evidence="2" id="KW-1133">Transmembrane helix</keyword>
<feature type="transmembrane region" description="Helical" evidence="2">
    <location>
        <begin position="576"/>
        <end position="605"/>
    </location>
</feature>
<feature type="region of interest" description="Disordered" evidence="1">
    <location>
        <begin position="392"/>
        <end position="521"/>
    </location>
</feature>
<feature type="transmembrane region" description="Helical" evidence="2">
    <location>
        <begin position="791"/>
        <end position="809"/>
    </location>
</feature>
<feature type="transmembrane region" description="Helical" evidence="2">
    <location>
        <begin position="713"/>
        <end position="731"/>
    </location>
</feature>
<keyword evidence="2" id="KW-0812">Transmembrane</keyword>
<feature type="transmembrane region" description="Helical" evidence="2">
    <location>
        <begin position="546"/>
        <end position="564"/>
    </location>
</feature>
<protein>
    <submittedName>
        <fullName evidence="3">Uncharacterized protein</fullName>
    </submittedName>
</protein>
<name>A0A8S5S3I0_9CAUD</name>
<reference evidence="3" key="1">
    <citation type="journal article" date="2021" name="Proc. Natl. Acad. Sci. U.S.A.">
        <title>A Catalog of Tens of Thousands of Viruses from Human Metagenomes Reveals Hidden Associations with Chronic Diseases.</title>
        <authorList>
            <person name="Tisza M.J."/>
            <person name="Buck C.B."/>
        </authorList>
    </citation>
    <scope>NUCLEOTIDE SEQUENCE</scope>
    <source>
        <strain evidence="3">CtBLh2</strain>
    </source>
</reference>
<sequence>MRLPSRWDIDSGTNQAREQTFGSALFFVCMKRWETQPEEEENGCRNRSGRGEAGGEDEMHRSREQAFADQKTRGGKGPLRVSQSPKSAKVRSRREKGKRTPQQAEKGRKRPFRSKRELKLVDLVVERESMVGSQTVFANGQPMLPRRVALVLKPAVLRILLGQTAHILVAVGLGKYRGGRDVGIFAVALDNTAVGDGQLRAEPVSINEQEARSGIEPADRQRHSLERSVQDVDLVDARRRNRLDGPGDRLALDDLPQPIAVALGHLLRIVEPLVVKIGRKNHRRSKDRPGQTAAPGLIAPGLEQFVLKLVFQHRTTKLHNIPAFSLLLPHNRATIMKFDIARQQLIPAFLTLLILAAVAMWGAAKRPAAMPQSYSERVAAYRLAAEAAENAESAETAHAAEHMEAAAQPDHAASDPTVPSPAARQPTAGMPAGFARDSLALTVGPGTTQTIPAASAHTASPEHGTESLQTTHPDRPIAAADSTHSGRNGTPVADTKITTAEETTASGADPETAETLTEEPHDRMMIRFPGEWLADFEAHHPGGARWIGGLLILFTGLCIGRLTARNNLYSVGTCLAIPLYGILLCGIGNGAFLSSCAAPALLALATKNYARSFRNGFGFDAIFRASLYLGLLPLVAPAALPLLLLLPLAVQLFRRTLRELTVALAGVLLPLFVLCYINWGAGGDFAAPLLLLGRLLTCGPLPTPEALLPLPKLLFAGAAIVLGLLSTLFVFADRYAVGTKPRFILLFACITLILACGSLCSPAATAETVTLLAVPVTLLLPFLFVRVRRPIATPLYAALLAVAVANVILQ</sequence>
<feature type="transmembrane region" description="Helical" evidence="2">
    <location>
        <begin position="743"/>
        <end position="761"/>
    </location>
</feature>
<dbReference type="EMBL" id="BK032514">
    <property type="protein sequence ID" value="DAF45480.1"/>
    <property type="molecule type" value="Genomic_DNA"/>
</dbReference>
<feature type="transmembrane region" description="Helical" evidence="2">
    <location>
        <begin position="345"/>
        <end position="364"/>
    </location>
</feature>
<feature type="compositionally biased region" description="Polar residues" evidence="1">
    <location>
        <begin position="496"/>
        <end position="506"/>
    </location>
</feature>
<feature type="transmembrane region" description="Helical" evidence="2">
    <location>
        <begin position="660"/>
        <end position="679"/>
    </location>
</feature>
<evidence type="ECO:0000256" key="1">
    <source>
        <dbReference type="SAM" id="MobiDB-lite"/>
    </source>
</evidence>
<keyword evidence="2" id="KW-0472">Membrane</keyword>
<evidence type="ECO:0000313" key="3">
    <source>
        <dbReference type="EMBL" id="DAF45480.1"/>
    </source>
</evidence>
<feature type="compositionally biased region" description="Basic residues" evidence="1">
    <location>
        <begin position="88"/>
        <end position="99"/>
    </location>
</feature>
<evidence type="ECO:0000256" key="2">
    <source>
        <dbReference type="SAM" id="Phobius"/>
    </source>
</evidence>